<dbReference type="GO" id="GO:0008352">
    <property type="term" value="C:katanin complex"/>
    <property type="evidence" value="ECO:0007669"/>
    <property type="project" value="InterPro"/>
</dbReference>
<feature type="compositionally biased region" description="Acidic residues" evidence="9">
    <location>
        <begin position="323"/>
        <end position="337"/>
    </location>
</feature>
<feature type="repeat" description="WD" evidence="8">
    <location>
        <begin position="95"/>
        <end position="136"/>
    </location>
</feature>
<name>A0A5N5SY33_9CRUS</name>
<reference evidence="11 12" key="1">
    <citation type="journal article" date="2019" name="PLoS Biol.">
        <title>Sex chromosomes control vertical transmission of feminizing Wolbachia symbionts in an isopod.</title>
        <authorList>
            <person name="Becking T."/>
            <person name="Chebbi M.A."/>
            <person name="Giraud I."/>
            <person name="Moumen B."/>
            <person name="Laverre T."/>
            <person name="Caubet Y."/>
            <person name="Peccoud J."/>
            <person name="Gilbert C."/>
            <person name="Cordaux R."/>
        </authorList>
    </citation>
    <scope>NUCLEOTIDE SEQUENCE [LARGE SCALE GENOMIC DNA]</scope>
    <source>
        <strain evidence="11">ANa2</strain>
        <tissue evidence="11">Whole body excluding digestive tract and cuticle</tissue>
    </source>
</reference>
<feature type="repeat" description="WD" evidence="8">
    <location>
        <begin position="179"/>
        <end position="220"/>
    </location>
</feature>
<dbReference type="GO" id="GO:0007019">
    <property type="term" value="P:microtubule depolymerization"/>
    <property type="evidence" value="ECO:0007669"/>
    <property type="project" value="TreeGrafter"/>
</dbReference>
<dbReference type="Pfam" id="PF13925">
    <property type="entry name" value="Katanin_con80"/>
    <property type="match status" value="1"/>
</dbReference>
<dbReference type="PRINTS" id="PR00320">
    <property type="entry name" value="GPROTEINBRPT"/>
</dbReference>
<evidence type="ECO:0000256" key="5">
    <source>
        <dbReference type="ARBA" id="ARBA00022737"/>
    </source>
</evidence>
<evidence type="ECO:0000256" key="2">
    <source>
        <dbReference type="ARBA" id="ARBA00022490"/>
    </source>
</evidence>
<evidence type="ECO:0000256" key="1">
    <source>
        <dbReference type="ARBA" id="ARBA00004245"/>
    </source>
</evidence>
<dbReference type="InterPro" id="IPR026962">
    <property type="entry name" value="KTNB1"/>
</dbReference>
<keyword evidence="4 7" id="KW-0493">Microtubule</keyword>
<comment type="similarity">
    <text evidence="7">Belongs to the WD repeat KATNB1 family.</text>
</comment>
<evidence type="ECO:0000256" key="8">
    <source>
        <dbReference type="PROSITE-ProRule" id="PRU00221"/>
    </source>
</evidence>
<evidence type="ECO:0000256" key="3">
    <source>
        <dbReference type="ARBA" id="ARBA00022574"/>
    </source>
</evidence>
<evidence type="ECO:0000256" key="7">
    <source>
        <dbReference type="HAMAP-Rule" id="MF_03022"/>
    </source>
</evidence>
<dbReference type="InterPro" id="IPR028021">
    <property type="entry name" value="Katanin_C-terminal"/>
</dbReference>
<dbReference type="PANTHER" id="PTHR19845:SF0">
    <property type="entry name" value="KATANIN P80 WD40 REPEAT-CONTAINING SUBUNIT B1"/>
    <property type="match status" value="1"/>
</dbReference>
<dbReference type="Proteomes" id="UP000326759">
    <property type="component" value="Unassembled WGS sequence"/>
</dbReference>
<dbReference type="InterPro" id="IPR019775">
    <property type="entry name" value="WD40_repeat_CS"/>
</dbReference>
<feature type="repeat" description="WD" evidence="8">
    <location>
        <begin position="137"/>
        <end position="178"/>
    </location>
</feature>
<dbReference type="GO" id="GO:0000922">
    <property type="term" value="C:spindle pole"/>
    <property type="evidence" value="ECO:0007669"/>
    <property type="project" value="UniProtKB-SubCell"/>
</dbReference>
<dbReference type="InterPro" id="IPR015943">
    <property type="entry name" value="WD40/YVTN_repeat-like_dom_sf"/>
</dbReference>
<keyword evidence="3 8" id="KW-0853">WD repeat</keyword>
<dbReference type="GO" id="GO:0008017">
    <property type="term" value="F:microtubule binding"/>
    <property type="evidence" value="ECO:0007669"/>
    <property type="project" value="UniProtKB-UniRule"/>
</dbReference>
<dbReference type="PROSITE" id="PS50294">
    <property type="entry name" value="WD_REPEATS_REGION"/>
    <property type="match status" value="4"/>
</dbReference>
<evidence type="ECO:0000256" key="9">
    <source>
        <dbReference type="SAM" id="MobiDB-lite"/>
    </source>
</evidence>
<dbReference type="CDD" id="cd00200">
    <property type="entry name" value="WD40"/>
    <property type="match status" value="1"/>
</dbReference>
<accession>A0A5N5SY33</accession>
<dbReference type="GO" id="GO:0051013">
    <property type="term" value="P:microtubule severing"/>
    <property type="evidence" value="ECO:0007669"/>
    <property type="project" value="UniProtKB-UniRule"/>
</dbReference>
<comment type="subunit">
    <text evidence="7">Interacts with KATNA1. This interaction enhances the microtubule binding and severing activity of KATNA1 and also targets this activity to the centrosome.</text>
</comment>
<keyword evidence="7" id="KW-0132">Cell division</keyword>
<feature type="repeat" description="WD" evidence="8">
    <location>
        <begin position="53"/>
        <end position="94"/>
    </location>
</feature>
<dbReference type="GO" id="GO:0005874">
    <property type="term" value="C:microtubule"/>
    <property type="evidence" value="ECO:0007669"/>
    <property type="project" value="UniProtKB-KW"/>
</dbReference>
<dbReference type="PROSITE" id="PS00678">
    <property type="entry name" value="WD_REPEATS_1"/>
    <property type="match status" value="3"/>
</dbReference>
<feature type="domain" description="Katanin p80 subunit C-terminal" evidence="10">
    <location>
        <begin position="636"/>
        <end position="778"/>
    </location>
</feature>
<dbReference type="Gene3D" id="2.130.10.10">
    <property type="entry name" value="YVTN repeat-like/Quinoprotein amine dehydrogenase"/>
    <property type="match status" value="1"/>
</dbReference>
<keyword evidence="7" id="KW-0498">Mitosis</keyword>
<dbReference type="AlphaFoldDB" id="A0A5N5SY33"/>
<dbReference type="Pfam" id="PF00400">
    <property type="entry name" value="WD40"/>
    <property type="match status" value="4"/>
</dbReference>
<comment type="function">
    <text evidence="7">Participates in a complex which severs microtubules in an ATP-dependent manner. May act to target the enzymatic subunit of this complex to sites of action such as the centrosome. Microtubule severing may promote rapid reorganization of cellular microtubule arrays and the release of microtubules from the centrosome following nucleation.</text>
</comment>
<dbReference type="HAMAP" id="MF_03022">
    <property type="entry name" value="Katanin_p80_B1"/>
    <property type="match status" value="1"/>
</dbReference>
<dbReference type="PROSITE" id="PS50082">
    <property type="entry name" value="WD_REPEATS_2"/>
    <property type="match status" value="4"/>
</dbReference>
<dbReference type="EMBL" id="SEYY01018661">
    <property type="protein sequence ID" value="KAB7499121.1"/>
    <property type="molecule type" value="Genomic_DNA"/>
</dbReference>
<evidence type="ECO:0000259" key="10">
    <source>
        <dbReference type="Pfam" id="PF13925"/>
    </source>
</evidence>
<keyword evidence="2 7" id="KW-0963">Cytoplasm</keyword>
<feature type="compositionally biased region" description="Polar residues" evidence="9">
    <location>
        <begin position="437"/>
        <end position="465"/>
    </location>
</feature>
<feature type="compositionally biased region" description="Polar residues" evidence="9">
    <location>
        <begin position="567"/>
        <end position="589"/>
    </location>
</feature>
<dbReference type="SUPFAM" id="SSF50978">
    <property type="entry name" value="WD40 repeat-like"/>
    <property type="match status" value="1"/>
</dbReference>
<comment type="subcellular location">
    <subcellularLocation>
        <location evidence="1 7">Cytoplasm</location>
        <location evidence="1 7">Cytoskeleton</location>
    </subcellularLocation>
    <subcellularLocation>
        <location evidence="7">Cytoplasm</location>
    </subcellularLocation>
    <subcellularLocation>
        <location evidence="7">Cytoplasm</location>
        <location evidence="7">Cytoskeleton</location>
        <location evidence="7">Microtubule organizing center</location>
        <location evidence="7">Centrosome</location>
    </subcellularLocation>
    <subcellularLocation>
        <location evidence="7">Cytoplasm</location>
        <location evidence="7">Cytoskeleton</location>
        <location evidence="7">Spindle pole</location>
    </subcellularLocation>
    <subcellularLocation>
        <location evidence="7">Cytoplasm</location>
        <location evidence="7">Cytoskeleton</location>
        <location evidence="7">Spindle</location>
    </subcellularLocation>
    <text evidence="7">Predominantly cytoplasmic. Localized to the interphase centrosome and mitotic spindle poles.</text>
</comment>
<dbReference type="GO" id="GO:0005737">
    <property type="term" value="C:cytoplasm"/>
    <property type="evidence" value="ECO:0007669"/>
    <property type="project" value="UniProtKB-SubCell"/>
</dbReference>
<evidence type="ECO:0000313" key="11">
    <source>
        <dbReference type="EMBL" id="KAB7499121.1"/>
    </source>
</evidence>
<feature type="compositionally biased region" description="Basic and acidic residues" evidence="9">
    <location>
        <begin position="345"/>
        <end position="356"/>
    </location>
</feature>
<evidence type="ECO:0000256" key="4">
    <source>
        <dbReference type="ARBA" id="ARBA00022701"/>
    </source>
</evidence>
<evidence type="ECO:0000256" key="6">
    <source>
        <dbReference type="ARBA" id="ARBA00023212"/>
    </source>
</evidence>
<proteinExistence type="inferred from homology"/>
<evidence type="ECO:0000313" key="12">
    <source>
        <dbReference type="Proteomes" id="UP000326759"/>
    </source>
</evidence>
<gene>
    <name evidence="11" type="primary">katnb1</name>
    <name evidence="7" type="synonym">KATNB1</name>
    <name evidence="11" type="ORF">Anas_05111</name>
</gene>
<dbReference type="GO" id="GO:0005813">
    <property type="term" value="C:centrosome"/>
    <property type="evidence" value="ECO:0007669"/>
    <property type="project" value="UniProtKB-SubCell"/>
</dbReference>
<dbReference type="GO" id="GO:0051301">
    <property type="term" value="P:cell division"/>
    <property type="evidence" value="ECO:0007669"/>
    <property type="project" value="UniProtKB-KW"/>
</dbReference>
<dbReference type="InterPro" id="IPR001680">
    <property type="entry name" value="WD40_rpt"/>
</dbReference>
<dbReference type="PANTHER" id="PTHR19845">
    <property type="entry name" value="KATANIN P80 SUBUNIT"/>
    <property type="match status" value="1"/>
</dbReference>
<keyword evidence="7" id="KW-0131">Cell cycle</keyword>
<organism evidence="11 12">
    <name type="scientific">Armadillidium nasatum</name>
    <dbReference type="NCBI Taxonomy" id="96803"/>
    <lineage>
        <taxon>Eukaryota</taxon>
        <taxon>Metazoa</taxon>
        <taxon>Ecdysozoa</taxon>
        <taxon>Arthropoda</taxon>
        <taxon>Crustacea</taxon>
        <taxon>Multicrustacea</taxon>
        <taxon>Malacostraca</taxon>
        <taxon>Eumalacostraca</taxon>
        <taxon>Peracarida</taxon>
        <taxon>Isopoda</taxon>
        <taxon>Oniscidea</taxon>
        <taxon>Crinocheta</taxon>
        <taxon>Armadillidiidae</taxon>
        <taxon>Armadillidium</taxon>
    </lineage>
</organism>
<keyword evidence="5" id="KW-0677">Repeat</keyword>
<dbReference type="InterPro" id="IPR020472">
    <property type="entry name" value="WD40_PAC1"/>
</dbReference>
<keyword evidence="12" id="KW-1185">Reference proteome</keyword>
<dbReference type="OrthoDB" id="10251605at2759"/>
<sequence length="783" mass="87182">MLGGRERDISFLSFTKEMNMKEKKERKKRKKKIPICALFDEHASEKYEFSYSLSGHSTAVECVRFGGSEELVCAGSLSGALKIWDLEATKIVRTLTGHKANIRSIDFHPYGDFICTGSLDTNIKLWDIRRKGCIFTYKGHNLTVNSLKFSPDGQWISSAGEDCAVKLWDLRAGKMLTEFSSHTGPVSDVEFHPHEFLLASASHDRTVNIWDLEKFSLVSTTNADTATEVLKVYGWEPSRTYDTVAMGWGKVQDIAIAQNQLIGAAFHGAYVSLYVIDLKRVQPFGGPQNDPASFKHGTGIRKSFIKDKSSGKANCESIKTEEASDTGGDEPVEDDPPPEITNLNDYKDIFQTHRELPPSSSMPSSDIVRPEPIRQNSAFPRSSTPEPIRKTSTTSMLPRPITQQRYDSNSNIPHSVAANPTPPTTLPNLTSDRRGSNNDLSSQQLVSPQRELPNSISSGAWSQPYRTRAVSESRREVSFSSNTIVGEQEQRYHIRHSPSEPYLVRQQSSPGPPASSSPPVQHNSPTLPHLNRTSSDSHSPYSSSRPERSSVTRPPYCRNPPPPPLTHGSSDSDCSYPSLAKSSPTNSGPKISYLGTPKESDYHQYNSDKLSDVPDYISSYSIRPERNNGLNIEDFLPVAHKLWQTKDLKTAVDHALNTGDQAILVDFLGILNLRPSIWNLDILTALLPPVSLLLQSKHESYVSCGCDALKLMIKNFAPMIKSNMQGPIHSVGVDISREERFNKCLECYNHMMSIKAFLLKRQTVPGKLGHTYRELVILMQAFD</sequence>
<feature type="region of interest" description="Disordered" evidence="9">
    <location>
        <begin position="305"/>
        <end position="608"/>
    </location>
</feature>
<dbReference type="SMART" id="SM00320">
    <property type="entry name" value="WD40"/>
    <property type="match status" value="4"/>
</dbReference>
<comment type="caution">
    <text evidence="11">The sequence shown here is derived from an EMBL/GenBank/DDBJ whole genome shotgun (WGS) entry which is preliminary data.</text>
</comment>
<protein>
    <recommendedName>
        <fullName evidence="7">Katanin p80 WD40 repeat-containing subunit B1</fullName>
        <shortName evidence="7">Katanin p80 subunit B1</shortName>
    </recommendedName>
    <alternativeName>
        <fullName evidence="7">p80 katanin</fullName>
    </alternativeName>
</protein>
<feature type="compositionally biased region" description="Polar residues" evidence="9">
    <location>
        <begin position="374"/>
        <end position="413"/>
    </location>
</feature>
<keyword evidence="6 7" id="KW-0206">Cytoskeleton</keyword>
<dbReference type="InterPro" id="IPR036322">
    <property type="entry name" value="WD40_repeat_dom_sf"/>
</dbReference>
<feature type="compositionally biased region" description="Low complexity" evidence="9">
    <location>
        <begin position="532"/>
        <end position="544"/>
    </location>
</feature>